<sequence>MVAFYSSALDGVAANPALPTHLLLRLIAFDGGGEGPPFQALHRPGLPEQAVAAVLAHPVLNTRVQFARSGQAEPGQRARLAVDPSPEVRATVAYGPEWTHDPRKKVRPLPDAVCARLLADSEPSVRSALLDSPHLAPSFLVSLARHPDPAARRAALRLWDDLSADAHTALLGDPDPEVRRSAALRACTHDARLTAALLRDPTALPVALRRGLLRHADAERLLSEGVHLAELARNPSLPADLVDLLAVDPDDGVRLAVSLRPELTEARRAAIDFTVAPHARGDVDWVAAGIADQDVLRRAATSAHPLLRRAAARSPLLPPDLLRLLAEDTDDIVRTHLAVYHPDTPEHVLMSVYARLGGTFSAWMTTGHPRFPREGLAARFADHPDGTYRQLAVRDPAAGPGLIERLSHDPDTWTRQAAAADPRLPLPRLLEALTLPELARSAGANPALPPSEMALVMDEAGVPA</sequence>
<accession>A0ABW0B3V9</accession>
<dbReference type="Proteomes" id="UP001596208">
    <property type="component" value="Unassembled WGS sequence"/>
</dbReference>
<dbReference type="EMBL" id="JBHSKI010000006">
    <property type="protein sequence ID" value="MFC5171933.1"/>
    <property type="molecule type" value="Genomic_DNA"/>
</dbReference>
<gene>
    <name evidence="1" type="ORF">ACFPRK_15170</name>
</gene>
<dbReference type="SUPFAM" id="SSF48371">
    <property type="entry name" value="ARM repeat"/>
    <property type="match status" value="1"/>
</dbReference>
<protein>
    <submittedName>
        <fullName evidence="1">Mucin-2</fullName>
    </submittedName>
</protein>
<evidence type="ECO:0000313" key="1">
    <source>
        <dbReference type="EMBL" id="MFC5171933.1"/>
    </source>
</evidence>
<dbReference type="Gene3D" id="1.25.10.10">
    <property type="entry name" value="Leucine-rich Repeat Variant"/>
    <property type="match status" value="2"/>
</dbReference>
<dbReference type="RefSeq" id="WP_065848525.1">
    <property type="nucleotide sequence ID" value="NZ_JBHSKI010000006.1"/>
</dbReference>
<keyword evidence="2" id="KW-1185">Reference proteome</keyword>
<name>A0ABW0B3V9_9ACTN</name>
<evidence type="ECO:0000313" key="2">
    <source>
        <dbReference type="Proteomes" id="UP001596208"/>
    </source>
</evidence>
<comment type="caution">
    <text evidence="1">The sequence shown here is derived from an EMBL/GenBank/DDBJ whole genome shotgun (WGS) entry which is preliminary data.</text>
</comment>
<dbReference type="InterPro" id="IPR011989">
    <property type="entry name" value="ARM-like"/>
</dbReference>
<dbReference type="InterPro" id="IPR016024">
    <property type="entry name" value="ARM-type_fold"/>
</dbReference>
<proteinExistence type="predicted"/>
<organism evidence="1 2">
    <name type="scientific">Streptomyces mutomycini</name>
    <dbReference type="NCBI Taxonomy" id="284036"/>
    <lineage>
        <taxon>Bacteria</taxon>
        <taxon>Bacillati</taxon>
        <taxon>Actinomycetota</taxon>
        <taxon>Actinomycetes</taxon>
        <taxon>Kitasatosporales</taxon>
        <taxon>Streptomycetaceae</taxon>
        <taxon>Streptomyces</taxon>
    </lineage>
</organism>
<reference evidence="2" key="1">
    <citation type="journal article" date="2019" name="Int. J. Syst. Evol. Microbiol.">
        <title>The Global Catalogue of Microorganisms (GCM) 10K type strain sequencing project: providing services to taxonomists for standard genome sequencing and annotation.</title>
        <authorList>
            <consortium name="The Broad Institute Genomics Platform"/>
            <consortium name="The Broad Institute Genome Sequencing Center for Infectious Disease"/>
            <person name="Wu L."/>
            <person name="Ma J."/>
        </authorList>
    </citation>
    <scope>NUCLEOTIDE SEQUENCE [LARGE SCALE GENOMIC DNA]</scope>
    <source>
        <strain evidence="2">CGMCC 4.1721</strain>
    </source>
</reference>